<dbReference type="RefSeq" id="WP_138191289.1">
    <property type="nucleotide sequence ID" value="NZ_VBWP01000007.1"/>
</dbReference>
<sequence length="209" mass="23913">MERILAIGAHPDDIEIGCGGTLTKLITKGYYVMMLIVSNGQNWEGKNPNVRIEEQKKACDKLNIKDVIFLGQKDGEIKASPRLNDAIEKIIIENNIDTVFSHYFEDSHQDHVELSKSVQVASRRCINYFMYESLTSINFHPNCYSDISKYSENKKAVLTCFESQLEKYNKRKHNLIEYSSAKDKLNGIKSGVEFAEGFYARKCLLDSIR</sequence>
<comment type="caution">
    <text evidence="1">The sequence shown here is derived from an EMBL/GenBank/DDBJ whole genome shotgun (WGS) entry which is preliminary data.</text>
</comment>
<dbReference type="EMBL" id="VBWP01000007">
    <property type="protein sequence ID" value="TLG72697.1"/>
    <property type="molecule type" value="Genomic_DNA"/>
</dbReference>
<reference evidence="1 2" key="1">
    <citation type="submission" date="2019-05" db="EMBL/GenBank/DDBJ databases">
        <title>Culicoidintestinum kansasii gen. nov., sp. nov. from the gastrointestinal tract of the biting midge, Culicoides sonorensis.</title>
        <authorList>
            <person name="Neupane S."/>
            <person name="Ghosh A."/>
            <person name="Gunther S."/>
            <person name="Martin K."/>
            <person name="Zurek L."/>
        </authorList>
    </citation>
    <scope>NUCLEOTIDE SEQUENCE [LARGE SCALE GENOMIC DNA]</scope>
    <source>
        <strain evidence="1 2">CS-1</strain>
    </source>
</reference>
<name>A0A5R8QA15_9FIRM</name>
<dbReference type="InterPro" id="IPR024078">
    <property type="entry name" value="LmbE-like_dom_sf"/>
</dbReference>
<proteinExistence type="predicted"/>
<dbReference type="PANTHER" id="PTHR12993">
    <property type="entry name" value="N-ACETYLGLUCOSAMINYL-PHOSPHATIDYLINOSITOL DE-N-ACETYLASE-RELATED"/>
    <property type="match status" value="1"/>
</dbReference>
<dbReference type="FunCoup" id="A0A5R8QA15">
    <property type="interactions" value="48"/>
</dbReference>
<dbReference type="OrthoDB" id="9790023at2"/>
<dbReference type="PANTHER" id="PTHR12993:SF30">
    <property type="entry name" value="N-ACETYL-ALPHA-D-GLUCOSAMINYL L-MALATE DEACETYLASE 1"/>
    <property type="match status" value="1"/>
</dbReference>
<evidence type="ECO:0000313" key="2">
    <source>
        <dbReference type="Proteomes" id="UP000306912"/>
    </source>
</evidence>
<dbReference type="GO" id="GO:0016811">
    <property type="term" value="F:hydrolase activity, acting on carbon-nitrogen (but not peptide) bonds, in linear amides"/>
    <property type="evidence" value="ECO:0007669"/>
    <property type="project" value="TreeGrafter"/>
</dbReference>
<accession>A0A5R8QA15</accession>
<keyword evidence="2" id="KW-1185">Reference proteome</keyword>
<dbReference type="Proteomes" id="UP000306912">
    <property type="component" value="Unassembled WGS sequence"/>
</dbReference>
<dbReference type="InParanoid" id="A0A5R8QA15"/>
<dbReference type="SUPFAM" id="SSF102588">
    <property type="entry name" value="LmbE-like"/>
    <property type="match status" value="1"/>
</dbReference>
<evidence type="ECO:0000313" key="1">
    <source>
        <dbReference type="EMBL" id="TLG72697.1"/>
    </source>
</evidence>
<gene>
    <name evidence="1" type="ORF">FEZ08_08270</name>
</gene>
<dbReference type="Gene3D" id="3.40.50.10320">
    <property type="entry name" value="LmbE-like"/>
    <property type="match status" value="1"/>
</dbReference>
<dbReference type="InterPro" id="IPR003737">
    <property type="entry name" value="GlcNAc_PI_deacetylase-related"/>
</dbReference>
<dbReference type="AlphaFoldDB" id="A0A5R8QA15"/>
<protein>
    <submittedName>
        <fullName evidence="1">PIG-L family deacetylase</fullName>
    </submittedName>
</protein>
<dbReference type="Pfam" id="PF02585">
    <property type="entry name" value="PIG-L"/>
    <property type="match status" value="1"/>
</dbReference>
<organism evidence="1 2">
    <name type="scientific">Culicoidibacter larvae</name>
    <dbReference type="NCBI Taxonomy" id="2579976"/>
    <lineage>
        <taxon>Bacteria</taxon>
        <taxon>Bacillati</taxon>
        <taxon>Bacillota</taxon>
        <taxon>Culicoidibacteria</taxon>
        <taxon>Culicoidibacterales</taxon>
        <taxon>Culicoidibacteraceae</taxon>
        <taxon>Culicoidibacter</taxon>
    </lineage>
</organism>